<dbReference type="RefSeq" id="WP_345456548.1">
    <property type="nucleotide sequence ID" value="NZ_BAABRV010000009.1"/>
</dbReference>
<gene>
    <name evidence="3" type="ORF">Dalu01_03068</name>
</gene>
<keyword evidence="2" id="KW-0732">Signal</keyword>
<feature type="chain" id="PRO_5046815696" evidence="2">
    <location>
        <begin position="22"/>
        <end position="130"/>
    </location>
</feature>
<feature type="signal peptide" evidence="2">
    <location>
        <begin position="1"/>
        <end position="21"/>
    </location>
</feature>
<proteinExistence type="predicted"/>
<keyword evidence="1" id="KW-1133">Transmembrane helix</keyword>
<evidence type="ECO:0000313" key="3">
    <source>
        <dbReference type="EMBL" id="GAA5534657.1"/>
    </source>
</evidence>
<dbReference type="PROSITE" id="PS51257">
    <property type="entry name" value="PROKAR_LIPOPROTEIN"/>
    <property type="match status" value="1"/>
</dbReference>
<keyword evidence="1" id="KW-0472">Membrane</keyword>
<protein>
    <submittedName>
        <fullName evidence="3">Uncharacterized protein</fullName>
    </submittedName>
</protein>
<organism evidence="3 4">
    <name type="scientific">Deinococcus aluminii</name>
    <dbReference type="NCBI Taxonomy" id="1656885"/>
    <lineage>
        <taxon>Bacteria</taxon>
        <taxon>Thermotogati</taxon>
        <taxon>Deinococcota</taxon>
        <taxon>Deinococci</taxon>
        <taxon>Deinococcales</taxon>
        <taxon>Deinococcaceae</taxon>
        <taxon>Deinococcus</taxon>
    </lineage>
</organism>
<reference evidence="3 4" key="1">
    <citation type="submission" date="2024-02" db="EMBL/GenBank/DDBJ databases">
        <title>Deinococcus aluminii NBRC 112889.</title>
        <authorList>
            <person name="Ichikawa N."/>
            <person name="Katano-Makiyama Y."/>
            <person name="Hidaka K."/>
        </authorList>
    </citation>
    <scope>NUCLEOTIDE SEQUENCE [LARGE SCALE GENOMIC DNA]</scope>
    <source>
        <strain evidence="3 4">NBRC 112889</strain>
    </source>
</reference>
<evidence type="ECO:0000256" key="1">
    <source>
        <dbReference type="SAM" id="Phobius"/>
    </source>
</evidence>
<name>A0ABP9XH19_9DEIO</name>
<keyword evidence="4" id="KW-1185">Reference proteome</keyword>
<keyword evidence="1" id="KW-0812">Transmembrane</keyword>
<dbReference type="EMBL" id="BAABRV010000009">
    <property type="protein sequence ID" value="GAA5534657.1"/>
    <property type="molecule type" value="Genomic_DNA"/>
</dbReference>
<evidence type="ECO:0000313" key="4">
    <source>
        <dbReference type="Proteomes" id="UP001404956"/>
    </source>
</evidence>
<evidence type="ECO:0000256" key="2">
    <source>
        <dbReference type="SAM" id="SignalP"/>
    </source>
</evidence>
<comment type="caution">
    <text evidence="3">The sequence shown here is derived from an EMBL/GenBank/DDBJ whole genome shotgun (WGS) entry which is preliminary data.</text>
</comment>
<feature type="transmembrane region" description="Helical" evidence="1">
    <location>
        <begin position="103"/>
        <end position="126"/>
    </location>
</feature>
<dbReference type="Proteomes" id="UP001404956">
    <property type="component" value="Unassembled WGS sequence"/>
</dbReference>
<accession>A0ABP9XH19</accession>
<sequence>MKRKVLPLSALLLLASLSSCAPTLQGPAGAYRPRTQIGVGMLAVQRVPVSALNEATPDTAYVEFPDCFNVVVSVEDVRKLGVEPAREVCQETSRNVMRGTGTLLGALAVGGTILGYFVVKLFITLFSGIT</sequence>